<name>A0A8T2LDH6_ASTMX</name>
<dbReference type="EMBL" id="JAICCE010000013">
    <property type="protein sequence ID" value="KAG9269640.1"/>
    <property type="molecule type" value="Genomic_DNA"/>
</dbReference>
<dbReference type="Proteomes" id="UP000752171">
    <property type="component" value="Unassembled WGS sequence"/>
</dbReference>
<organism evidence="1 2">
    <name type="scientific">Astyanax mexicanus</name>
    <name type="common">Blind cave fish</name>
    <name type="synonym">Astyanax fasciatus mexicanus</name>
    <dbReference type="NCBI Taxonomy" id="7994"/>
    <lineage>
        <taxon>Eukaryota</taxon>
        <taxon>Metazoa</taxon>
        <taxon>Chordata</taxon>
        <taxon>Craniata</taxon>
        <taxon>Vertebrata</taxon>
        <taxon>Euteleostomi</taxon>
        <taxon>Actinopterygii</taxon>
        <taxon>Neopterygii</taxon>
        <taxon>Teleostei</taxon>
        <taxon>Ostariophysi</taxon>
        <taxon>Characiformes</taxon>
        <taxon>Characoidei</taxon>
        <taxon>Acestrorhamphidae</taxon>
        <taxon>Acestrorhamphinae</taxon>
        <taxon>Astyanax</taxon>
    </lineage>
</organism>
<sequence>MRDLQTRCKLLSLERKCTDGVERIKTALEIQLHSGISHTDIWEKTVSFFAPKKAPIFHDGYSKYSRETLRFFPASAEDVAPLCFQQ</sequence>
<accession>A0A8T2LDH6</accession>
<dbReference type="AlphaFoldDB" id="A0A8T2LDH6"/>
<comment type="caution">
    <text evidence="1">The sequence shown here is derived from an EMBL/GenBank/DDBJ whole genome shotgun (WGS) entry which is preliminary data.</text>
</comment>
<proteinExistence type="predicted"/>
<evidence type="ECO:0000313" key="1">
    <source>
        <dbReference type="EMBL" id="KAG9269640.1"/>
    </source>
</evidence>
<protein>
    <submittedName>
        <fullName evidence="1">Uncharacterized protein</fullName>
    </submittedName>
</protein>
<reference evidence="1 2" key="1">
    <citation type="submission" date="2021-07" db="EMBL/GenBank/DDBJ databases">
        <authorList>
            <person name="Imarazene B."/>
            <person name="Zahm M."/>
            <person name="Klopp C."/>
            <person name="Cabau C."/>
            <person name="Beille S."/>
            <person name="Jouanno E."/>
            <person name="Castinel A."/>
            <person name="Lluch J."/>
            <person name="Gil L."/>
            <person name="Kuchtly C."/>
            <person name="Lopez Roques C."/>
            <person name="Donnadieu C."/>
            <person name="Parrinello H."/>
            <person name="Journot L."/>
            <person name="Du K."/>
            <person name="Schartl M."/>
            <person name="Retaux S."/>
            <person name="Guiguen Y."/>
        </authorList>
    </citation>
    <scope>NUCLEOTIDE SEQUENCE [LARGE SCALE GENOMIC DNA]</scope>
    <source>
        <strain evidence="1">Pach_M1</strain>
        <tissue evidence="1">Testis</tissue>
    </source>
</reference>
<evidence type="ECO:0000313" key="2">
    <source>
        <dbReference type="Proteomes" id="UP000752171"/>
    </source>
</evidence>
<gene>
    <name evidence="1" type="ORF">AMEX_G16692</name>
</gene>